<dbReference type="GO" id="GO:1901135">
    <property type="term" value="P:carbohydrate derivative metabolic process"/>
    <property type="evidence" value="ECO:0007669"/>
    <property type="project" value="UniProtKB-ARBA"/>
</dbReference>
<dbReference type="EMBL" id="LYRP01000004">
    <property type="protein sequence ID" value="OAT77842.1"/>
    <property type="molecule type" value="Genomic_DNA"/>
</dbReference>
<dbReference type="OrthoDB" id="9792269at2"/>
<feature type="domain" description="Glycosyltransferase subfamily 4-like N-terminal" evidence="2">
    <location>
        <begin position="13"/>
        <end position="184"/>
    </location>
</feature>
<proteinExistence type="predicted"/>
<name>A0A1B7L651_9ENTR</name>
<sequence>MRILMIIDGLPGGGAEKTVLTLARGLLEMGHRVSIFSLRDVCDYTIPDGVDFHIIQDTCRTPWRKLTELKRRAQLLDDAYQTAEQIGGEFDLICSHLHKTDRIVSYTKVIPRHKLWFCIHGMFSFSYLAHKRGFSRWLKMTKICRVYRGAQIVAVSQAVLDDLTENLAIKPSRKCVIYNPFDIAHIQALALQPCEFSGQEYLIHVGRFHELKRHDRLIRAYAKSGIQAPLVLMGKGSPDRIEYLKSLAVNAGVGDRVLFKSFETNPYPWIKHAKELVLSSDCEGFGNVLVEAIICQTPPVSTDCPGGPSEILTGELSRGLAQMNDADLARAMRDIWETPPRINTDTIENYSIRTICQHYLTLAQR</sequence>
<dbReference type="Pfam" id="PF13439">
    <property type="entry name" value="Glyco_transf_4"/>
    <property type="match status" value="1"/>
</dbReference>
<dbReference type="SUPFAM" id="SSF53756">
    <property type="entry name" value="UDP-Glycosyltransferase/glycogen phosphorylase"/>
    <property type="match status" value="1"/>
</dbReference>
<evidence type="ECO:0000313" key="4">
    <source>
        <dbReference type="Proteomes" id="UP000078225"/>
    </source>
</evidence>
<dbReference type="AlphaFoldDB" id="A0A1B7L651"/>
<dbReference type="PANTHER" id="PTHR12526">
    <property type="entry name" value="GLYCOSYLTRANSFERASE"/>
    <property type="match status" value="1"/>
</dbReference>
<dbReference type="PANTHER" id="PTHR12526:SF638">
    <property type="entry name" value="SPORE COAT PROTEIN SA"/>
    <property type="match status" value="1"/>
</dbReference>
<evidence type="ECO:0000313" key="3">
    <source>
        <dbReference type="EMBL" id="OAT77842.1"/>
    </source>
</evidence>
<dbReference type="CDD" id="cd03811">
    <property type="entry name" value="GT4_GT28_WabH-like"/>
    <property type="match status" value="1"/>
</dbReference>
<dbReference type="Pfam" id="PF00534">
    <property type="entry name" value="Glycos_transf_1"/>
    <property type="match status" value="1"/>
</dbReference>
<dbReference type="GO" id="GO:0016757">
    <property type="term" value="F:glycosyltransferase activity"/>
    <property type="evidence" value="ECO:0007669"/>
    <property type="project" value="InterPro"/>
</dbReference>
<evidence type="ECO:0000259" key="2">
    <source>
        <dbReference type="Pfam" id="PF13439"/>
    </source>
</evidence>
<comment type="caution">
    <text evidence="3">The sequence shown here is derived from an EMBL/GenBank/DDBJ whole genome shotgun (WGS) entry which is preliminary data.</text>
</comment>
<dbReference type="InterPro" id="IPR001296">
    <property type="entry name" value="Glyco_trans_1"/>
</dbReference>
<organism evidence="3 4">
    <name type="scientific">Mangrovibacter phragmitis</name>
    <dbReference type="NCBI Taxonomy" id="1691903"/>
    <lineage>
        <taxon>Bacteria</taxon>
        <taxon>Pseudomonadati</taxon>
        <taxon>Pseudomonadota</taxon>
        <taxon>Gammaproteobacteria</taxon>
        <taxon>Enterobacterales</taxon>
        <taxon>Enterobacteriaceae</taxon>
        <taxon>Mangrovibacter</taxon>
    </lineage>
</organism>
<dbReference type="InterPro" id="IPR028098">
    <property type="entry name" value="Glyco_trans_4-like_N"/>
</dbReference>
<dbReference type="STRING" id="1691903.A9B99_19555"/>
<dbReference type="Gene3D" id="3.40.50.2000">
    <property type="entry name" value="Glycogen Phosphorylase B"/>
    <property type="match status" value="2"/>
</dbReference>
<dbReference type="Proteomes" id="UP000078225">
    <property type="component" value="Unassembled WGS sequence"/>
</dbReference>
<keyword evidence="3" id="KW-0808">Transferase</keyword>
<feature type="domain" description="Glycosyl transferase family 1" evidence="1">
    <location>
        <begin position="197"/>
        <end position="339"/>
    </location>
</feature>
<evidence type="ECO:0000259" key="1">
    <source>
        <dbReference type="Pfam" id="PF00534"/>
    </source>
</evidence>
<gene>
    <name evidence="3" type="ORF">A9B99_19555</name>
</gene>
<keyword evidence="4" id="KW-1185">Reference proteome</keyword>
<dbReference type="RefSeq" id="WP_064596185.1">
    <property type="nucleotide sequence ID" value="NZ_LYRP01000004.1"/>
</dbReference>
<reference evidence="4" key="1">
    <citation type="submission" date="2016-05" db="EMBL/GenBank/DDBJ databases">
        <authorList>
            <person name="Behera P."/>
            <person name="Vaishampayan P."/>
            <person name="Singh N."/>
            <person name="Raina V."/>
            <person name="Suar M."/>
            <person name="Pattnaik A."/>
            <person name="Rastogi G."/>
        </authorList>
    </citation>
    <scope>NUCLEOTIDE SEQUENCE [LARGE SCALE GENOMIC DNA]</scope>
    <source>
        <strain evidence="4">MP23</strain>
    </source>
</reference>
<accession>A0A1B7L651</accession>
<protein>
    <submittedName>
        <fullName evidence="3">Glycosyl transferase</fullName>
    </submittedName>
</protein>